<keyword evidence="1" id="KW-0175">Coiled coil</keyword>
<evidence type="ECO:0000313" key="5">
    <source>
        <dbReference type="Proteomes" id="UP000504612"/>
    </source>
</evidence>
<evidence type="ECO:0000313" key="6">
    <source>
        <dbReference type="RefSeq" id="XP_026535591.1"/>
    </source>
</evidence>
<name>A0A6J1UX72_9SAUR</name>
<dbReference type="InterPro" id="IPR036364">
    <property type="entry name" value="SEA_dom_sf"/>
</dbReference>
<feature type="coiled-coil region" evidence="1">
    <location>
        <begin position="264"/>
        <end position="291"/>
    </location>
</feature>
<dbReference type="Pfam" id="PF01390">
    <property type="entry name" value="SEA"/>
    <property type="match status" value="1"/>
</dbReference>
<dbReference type="InterPro" id="IPR053311">
    <property type="entry name" value="Mucosal_Integrity_Assoc"/>
</dbReference>
<feature type="domain" description="SEA" evidence="4">
    <location>
        <begin position="198"/>
        <end position="304"/>
    </location>
</feature>
<sequence>MDRDEPDVIFFAFQCRYCGGFSGDARNRLTYNESKKVQHVQWEEVESEDERTWKGVTTAEDTSSPSTTQTITADTNSLSTTLTTTAESTNSLSTSTTAESSSSPSTTQTTTAEGTSSQTTTVESTSSPSTQTTTVESTSSPSTIQTTVAKSTIRTTTHDICLNGGIYDGIKCICNEDLFYGPKCEFLVDEIPVTELKVTINVEAQVKITNKEYNKSLEDLTSKYSQEIQAQFKSQMKDVYRDAPGYLDVEILRMRAGSIIVEHKVLFQVQIENNEEKIQQIENTQKTITKKVSDSLADIQSDGHCTTDSGSELCFVPLPNLILGSSYSFNGTCENIIDPMYADYYYPHIIDGTVRCVSRCINGTQDSMNCFNGVCRLSGIGPHCICNNLDIFLYLDSYCQMPVQKTALGIGLALAVLFVVSIILVILLIRAKRKNSKNSWSADADIWYGEDADEEWIPSGGLNIINTTAASSWDEHQDRRKTHHFS</sequence>
<keyword evidence="5" id="KW-1185">Reference proteome</keyword>
<dbReference type="Proteomes" id="UP000504612">
    <property type="component" value="Unplaced"/>
</dbReference>
<feature type="compositionally biased region" description="Low complexity" evidence="2">
    <location>
        <begin position="75"/>
        <end position="143"/>
    </location>
</feature>
<dbReference type="PANTHER" id="PTHR37999">
    <property type="entry name" value="MUCIN-17"/>
    <property type="match status" value="1"/>
</dbReference>
<dbReference type="Gene3D" id="3.30.70.960">
    <property type="entry name" value="SEA domain"/>
    <property type="match status" value="1"/>
</dbReference>
<dbReference type="AlphaFoldDB" id="A0A6J1UX72"/>
<dbReference type="PROSITE" id="PS50024">
    <property type="entry name" value="SEA"/>
    <property type="match status" value="1"/>
</dbReference>
<feature type="compositionally biased region" description="Polar residues" evidence="2">
    <location>
        <begin position="59"/>
        <end position="74"/>
    </location>
</feature>
<proteinExistence type="predicted"/>
<accession>A0A6J1UX72</accession>
<keyword evidence="3" id="KW-0812">Transmembrane</keyword>
<keyword evidence="3" id="KW-1133">Transmembrane helix</keyword>
<gene>
    <name evidence="6" type="primary">LOC113420049</name>
</gene>
<evidence type="ECO:0000256" key="3">
    <source>
        <dbReference type="SAM" id="Phobius"/>
    </source>
</evidence>
<feature type="region of interest" description="Disordered" evidence="2">
    <location>
        <begin position="42"/>
        <end position="143"/>
    </location>
</feature>
<dbReference type="PANTHER" id="PTHR37999:SF2">
    <property type="entry name" value="MUCIN-17"/>
    <property type="match status" value="1"/>
</dbReference>
<dbReference type="InterPro" id="IPR000082">
    <property type="entry name" value="SEA_dom"/>
</dbReference>
<keyword evidence="3" id="KW-0472">Membrane</keyword>
<dbReference type="GeneID" id="113420049"/>
<dbReference type="SUPFAM" id="SSF82671">
    <property type="entry name" value="SEA domain"/>
    <property type="match status" value="1"/>
</dbReference>
<feature type="transmembrane region" description="Helical" evidence="3">
    <location>
        <begin position="407"/>
        <end position="429"/>
    </location>
</feature>
<protein>
    <submittedName>
        <fullName evidence="6">Mucin-17-like</fullName>
    </submittedName>
</protein>
<evidence type="ECO:0000259" key="4">
    <source>
        <dbReference type="PROSITE" id="PS50024"/>
    </source>
</evidence>
<dbReference type="SMART" id="SM00200">
    <property type="entry name" value="SEA"/>
    <property type="match status" value="1"/>
</dbReference>
<dbReference type="KEGG" id="nss:113420049"/>
<evidence type="ECO:0000256" key="1">
    <source>
        <dbReference type="SAM" id="Coils"/>
    </source>
</evidence>
<organism evidence="5 6">
    <name type="scientific">Notechis scutatus</name>
    <name type="common">mainland tiger snake</name>
    <dbReference type="NCBI Taxonomy" id="8663"/>
    <lineage>
        <taxon>Eukaryota</taxon>
        <taxon>Metazoa</taxon>
        <taxon>Chordata</taxon>
        <taxon>Craniata</taxon>
        <taxon>Vertebrata</taxon>
        <taxon>Euteleostomi</taxon>
        <taxon>Lepidosauria</taxon>
        <taxon>Squamata</taxon>
        <taxon>Bifurcata</taxon>
        <taxon>Unidentata</taxon>
        <taxon>Episquamata</taxon>
        <taxon>Toxicofera</taxon>
        <taxon>Serpentes</taxon>
        <taxon>Colubroidea</taxon>
        <taxon>Elapidae</taxon>
        <taxon>Hydrophiinae</taxon>
        <taxon>Notechis</taxon>
    </lineage>
</organism>
<reference evidence="6" key="1">
    <citation type="submission" date="2025-08" db="UniProtKB">
        <authorList>
            <consortium name="RefSeq"/>
        </authorList>
    </citation>
    <scope>IDENTIFICATION</scope>
</reference>
<evidence type="ECO:0000256" key="2">
    <source>
        <dbReference type="SAM" id="MobiDB-lite"/>
    </source>
</evidence>
<dbReference type="RefSeq" id="XP_026535591.1">
    <property type="nucleotide sequence ID" value="XM_026679806.1"/>
</dbReference>